<dbReference type="InterPro" id="IPR000835">
    <property type="entry name" value="HTH_MarR-typ"/>
</dbReference>
<dbReference type="EMBL" id="DXBO01000065">
    <property type="protein sequence ID" value="HIZ47989.1"/>
    <property type="molecule type" value="Genomic_DNA"/>
</dbReference>
<evidence type="ECO:0000259" key="1">
    <source>
        <dbReference type="SMART" id="SM00347"/>
    </source>
</evidence>
<accession>A0A9D2F1Q0</accession>
<dbReference type="GO" id="GO:0003700">
    <property type="term" value="F:DNA-binding transcription factor activity"/>
    <property type="evidence" value="ECO:0007669"/>
    <property type="project" value="InterPro"/>
</dbReference>
<dbReference type="Gene3D" id="1.10.10.10">
    <property type="entry name" value="Winged helix-like DNA-binding domain superfamily/Winged helix DNA-binding domain"/>
    <property type="match status" value="1"/>
</dbReference>
<dbReference type="AlphaFoldDB" id="A0A9D2F1Q0"/>
<evidence type="ECO:0000313" key="3">
    <source>
        <dbReference type="Proteomes" id="UP000824031"/>
    </source>
</evidence>
<dbReference type="SUPFAM" id="SSF46785">
    <property type="entry name" value="Winged helix' DNA-binding domain"/>
    <property type="match status" value="1"/>
</dbReference>
<dbReference type="InterPro" id="IPR036390">
    <property type="entry name" value="WH_DNA-bd_sf"/>
</dbReference>
<dbReference type="SMART" id="SM00347">
    <property type="entry name" value="HTH_MARR"/>
    <property type="match status" value="1"/>
</dbReference>
<gene>
    <name evidence="2" type="ORF">H9810_04645</name>
</gene>
<reference evidence="2" key="1">
    <citation type="journal article" date="2021" name="PeerJ">
        <title>Extensive microbial diversity within the chicken gut microbiome revealed by metagenomics and culture.</title>
        <authorList>
            <person name="Gilroy R."/>
            <person name="Ravi A."/>
            <person name="Getino M."/>
            <person name="Pursley I."/>
            <person name="Horton D.L."/>
            <person name="Alikhan N.F."/>
            <person name="Baker D."/>
            <person name="Gharbi K."/>
            <person name="Hall N."/>
            <person name="Watson M."/>
            <person name="Adriaenssens E.M."/>
            <person name="Foster-Nyarko E."/>
            <person name="Jarju S."/>
            <person name="Secka A."/>
            <person name="Antonio M."/>
            <person name="Oren A."/>
            <person name="Chaudhuri R.R."/>
            <person name="La Ragione R."/>
            <person name="Hildebrand F."/>
            <person name="Pallen M.J."/>
        </authorList>
    </citation>
    <scope>NUCLEOTIDE SEQUENCE</scope>
    <source>
        <strain evidence="2">3436</strain>
    </source>
</reference>
<reference evidence="2" key="2">
    <citation type="submission" date="2021-04" db="EMBL/GenBank/DDBJ databases">
        <authorList>
            <person name="Gilroy R."/>
        </authorList>
    </citation>
    <scope>NUCLEOTIDE SEQUENCE</scope>
    <source>
        <strain evidence="2">3436</strain>
    </source>
</reference>
<protein>
    <submittedName>
        <fullName evidence="2">MarR family transcriptional regulator</fullName>
    </submittedName>
</protein>
<dbReference type="InterPro" id="IPR036388">
    <property type="entry name" value="WH-like_DNA-bd_sf"/>
</dbReference>
<evidence type="ECO:0000313" key="2">
    <source>
        <dbReference type="EMBL" id="HIZ47989.1"/>
    </source>
</evidence>
<dbReference type="Proteomes" id="UP000824031">
    <property type="component" value="Unassembled WGS sequence"/>
</dbReference>
<proteinExistence type="predicted"/>
<feature type="domain" description="HTH marR-type" evidence="1">
    <location>
        <begin position="25"/>
        <end position="124"/>
    </location>
</feature>
<sequence length="152" mass="16978">METSRHDALNRFNYLLGETDALYHELANRLGLSDSALRILYTLCDQGDPCALQEICRRSGLNKQTVNSALRKLEQEGVLYLQSTGPRTKQVCLTGSGRALARRTAGRIIQMENTVLAAWDVRDVKAYLAYTERFLGDMRQQAAALAAEEEAL</sequence>
<name>A0A9D2F1Q0_9FIRM</name>
<dbReference type="Pfam" id="PF12802">
    <property type="entry name" value="MarR_2"/>
    <property type="match status" value="1"/>
</dbReference>
<comment type="caution">
    <text evidence="2">The sequence shown here is derived from an EMBL/GenBank/DDBJ whole genome shotgun (WGS) entry which is preliminary data.</text>
</comment>
<organism evidence="2 3">
    <name type="scientific">Candidatus Gemmiger excrementavium</name>
    <dbReference type="NCBI Taxonomy" id="2838608"/>
    <lineage>
        <taxon>Bacteria</taxon>
        <taxon>Bacillati</taxon>
        <taxon>Bacillota</taxon>
        <taxon>Clostridia</taxon>
        <taxon>Eubacteriales</taxon>
        <taxon>Gemmiger</taxon>
    </lineage>
</organism>